<dbReference type="AlphaFoldDB" id="A0A544VS60"/>
<dbReference type="Proteomes" id="UP000315759">
    <property type="component" value="Unassembled WGS sequence"/>
</dbReference>
<name>A0A544VS60_9MYCO</name>
<evidence type="ECO:0000313" key="1">
    <source>
        <dbReference type="EMBL" id="TQR82816.1"/>
    </source>
</evidence>
<evidence type="ECO:0000313" key="2">
    <source>
        <dbReference type="Proteomes" id="UP000315759"/>
    </source>
</evidence>
<gene>
    <name evidence="1" type="ORF">D8S82_30310</name>
</gene>
<organism evidence="1 2">
    <name type="scientific">Mycolicibacterium hodleri</name>
    <dbReference type="NCBI Taxonomy" id="49897"/>
    <lineage>
        <taxon>Bacteria</taxon>
        <taxon>Bacillati</taxon>
        <taxon>Actinomycetota</taxon>
        <taxon>Actinomycetes</taxon>
        <taxon>Mycobacteriales</taxon>
        <taxon>Mycobacteriaceae</taxon>
        <taxon>Mycolicibacterium</taxon>
    </lineage>
</organism>
<keyword evidence="2" id="KW-1185">Reference proteome</keyword>
<comment type="caution">
    <text evidence="1">The sequence shown here is derived from an EMBL/GenBank/DDBJ whole genome shotgun (WGS) entry which is preliminary data.</text>
</comment>
<sequence length="126" mass="11827">MSTVITQPWSFAPGQAITGEATAPVAARRVVRVSGNRTANGNVAVAPGAAGAIALGVAADAAAAGQLVRVARGGVVRVIAEAVIAAGAAVQVGAAAGVVTATTGVVVGHAITGAAANGVAEIAWPA</sequence>
<dbReference type="InterPro" id="IPR011231">
    <property type="entry name" value="Phage_VT1-Sakai_H0018"/>
</dbReference>
<dbReference type="RefSeq" id="WP_142555636.1">
    <property type="nucleotide sequence ID" value="NZ_VIFX01000059.1"/>
</dbReference>
<accession>A0A544VS60</accession>
<dbReference type="Pfam" id="PF09956">
    <property type="entry name" value="Phage_cement_2"/>
    <property type="match status" value="1"/>
</dbReference>
<dbReference type="EMBL" id="VIFX01000059">
    <property type="protein sequence ID" value="TQR82816.1"/>
    <property type="molecule type" value="Genomic_DNA"/>
</dbReference>
<reference evidence="1 2" key="1">
    <citation type="submission" date="2018-10" db="EMBL/GenBank/DDBJ databases">
        <title>Draft genome of Mycobacterium hodleri strain B.</title>
        <authorList>
            <person name="Amande T.J."/>
            <person name="Mcgenity T.J."/>
        </authorList>
    </citation>
    <scope>NUCLEOTIDE SEQUENCE [LARGE SCALE GENOMIC DNA]</scope>
    <source>
        <strain evidence="1 2">B</strain>
    </source>
</reference>
<protein>
    <submittedName>
        <fullName evidence="1">DUF2190 family protein</fullName>
    </submittedName>
</protein>
<proteinExistence type="predicted"/>